<dbReference type="PANTHER" id="PTHR30290:SF9">
    <property type="entry name" value="OLIGOPEPTIDE-BINDING PROTEIN APPA"/>
    <property type="match status" value="1"/>
</dbReference>
<dbReference type="EMBL" id="JAGINT010000002">
    <property type="protein sequence ID" value="MBP2356538.1"/>
    <property type="molecule type" value="Genomic_DNA"/>
</dbReference>
<dbReference type="PANTHER" id="PTHR30290">
    <property type="entry name" value="PERIPLASMIC BINDING COMPONENT OF ABC TRANSPORTER"/>
    <property type="match status" value="1"/>
</dbReference>
<evidence type="ECO:0000256" key="3">
    <source>
        <dbReference type="ARBA" id="ARBA00022729"/>
    </source>
</evidence>
<evidence type="ECO:0000313" key="7">
    <source>
        <dbReference type="Proteomes" id="UP000755585"/>
    </source>
</evidence>
<dbReference type="Pfam" id="PF00496">
    <property type="entry name" value="SBP_bac_5"/>
    <property type="match status" value="1"/>
</dbReference>
<dbReference type="RefSeq" id="WP_209699034.1">
    <property type="nucleotide sequence ID" value="NZ_BAAAVU010000003.1"/>
</dbReference>
<dbReference type="Gene3D" id="3.90.76.10">
    <property type="entry name" value="Dipeptide-binding Protein, Domain 1"/>
    <property type="match status" value="1"/>
</dbReference>
<proteinExistence type="inferred from homology"/>
<feature type="domain" description="Solute-binding protein family 5" evidence="5">
    <location>
        <begin position="121"/>
        <end position="502"/>
    </location>
</feature>
<dbReference type="SUPFAM" id="SSF53850">
    <property type="entry name" value="Periplasmic binding protein-like II"/>
    <property type="match status" value="1"/>
</dbReference>
<keyword evidence="2" id="KW-0813">Transport</keyword>
<keyword evidence="7" id="KW-1185">Reference proteome</keyword>
<dbReference type="Gene3D" id="3.40.190.10">
    <property type="entry name" value="Periplasmic binding protein-like II"/>
    <property type="match status" value="1"/>
</dbReference>
<evidence type="ECO:0000256" key="2">
    <source>
        <dbReference type="ARBA" id="ARBA00022448"/>
    </source>
</evidence>
<comment type="caution">
    <text evidence="6">The sequence shown here is derived from an EMBL/GenBank/DDBJ whole genome shotgun (WGS) entry which is preliminary data.</text>
</comment>
<dbReference type="Proteomes" id="UP000755585">
    <property type="component" value="Unassembled WGS sequence"/>
</dbReference>
<organism evidence="6 7">
    <name type="scientific">Kribbella aluminosa</name>
    <dbReference type="NCBI Taxonomy" id="416017"/>
    <lineage>
        <taxon>Bacteria</taxon>
        <taxon>Bacillati</taxon>
        <taxon>Actinomycetota</taxon>
        <taxon>Actinomycetes</taxon>
        <taxon>Propionibacteriales</taxon>
        <taxon>Kribbellaceae</taxon>
        <taxon>Kribbella</taxon>
    </lineage>
</organism>
<sequence length="622" mass="67651">MSPTGTIDSGDSGTNGTGANARTNAISRRNVLQLFGIAGVGVAGIGSLEACSPSKPNASGGGGSNASKEFHGAYPYQLPPKGHFNLVKGVTDGIQVDSPYLDLVYPSGGMYYWADKKWEWMMAESGTLDEATKTYTMKLRSGLTWSDGKPVTSKDVVSTFNLHWLMRQQSWTFLSDVSAKDDTTVTFTIGTPSTVLERYILRAPIMPDSVYGEWATKAETMRKAKTSLDSAAGKQLNGDFQKFRPQNPVVSGPFNFDVKNMTNAQMALVKNDKGLFADKITFTKVVLYNGETSDITPVVLNKDVDYATHGFAVATEKTLQSSGFRILRPPVYSGPALVFNYTAHPELADARVRQAIAYILDRNENGTVALGDSGKPCKFMAGFSDISVPDWISDADQKKLQAYEKDEAKATSLLQAAGWKKNGGKWTLPNGKPAAYDIKFPTEFADWNPAATNAADQLNKFGFNITKRGITFTQLSPDVLAGKFDFAIQSWGASSHPHPYFSFVQDLYTFNYVIAANSGGKGMNFPLKQTTSAGPIDLQSVVDKSAQGLDLEAQKKNVTAAAVAFNELLPIIPLWERYGNNPALEGKRVAKFPADDDPILKNAPYADNFVIMYMYQGKVAPV</sequence>
<evidence type="ECO:0000313" key="6">
    <source>
        <dbReference type="EMBL" id="MBP2356538.1"/>
    </source>
</evidence>
<accession>A0ABS4UXZ1</accession>
<dbReference type="InterPro" id="IPR039424">
    <property type="entry name" value="SBP_5"/>
</dbReference>
<protein>
    <submittedName>
        <fullName evidence="6">Peptide/nickel transport system substrate-binding protein</fullName>
    </submittedName>
</protein>
<evidence type="ECO:0000256" key="4">
    <source>
        <dbReference type="SAM" id="MobiDB-lite"/>
    </source>
</evidence>
<name>A0ABS4UXZ1_9ACTN</name>
<dbReference type="InterPro" id="IPR000914">
    <property type="entry name" value="SBP_5_dom"/>
</dbReference>
<keyword evidence="3" id="KW-0732">Signal</keyword>
<evidence type="ECO:0000259" key="5">
    <source>
        <dbReference type="Pfam" id="PF00496"/>
    </source>
</evidence>
<dbReference type="Gene3D" id="3.10.105.10">
    <property type="entry name" value="Dipeptide-binding Protein, Domain 3"/>
    <property type="match status" value="1"/>
</dbReference>
<feature type="region of interest" description="Disordered" evidence="4">
    <location>
        <begin position="1"/>
        <end position="21"/>
    </location>
</feature>
<comment type="similarity">
    <text evidence="1">Belongs to the bacterial solute-binding protein 5 family.</text>
</comment>
<gene>
    <name evidence="6" type="ORF">JOF29_007648</name>
</gene>
<evidence type="ECO:0000256" key="1">
    <source>
        <dbReference type="ARBA" id="ARBA00005695"/>
    </source>
</evidence>
<reference evidence="6 7" key="1">
    <citation type="submission" date="2021-03" db="EMBL/GenBank/DDBJ databases">
        <title>Sequencing the genomes of 1000 actinobacteria strains.</title>
        <authorList>
            <person name="Klenk H.-P."/>
        </authorList>
    </citation>
    <scope>NUCLEOTIDE SEQUENCE [LARGE SCALE GENOMIC DNA]</scope>
    <source>
        <strain evidence="6 7">DSM 18824</strain>
    </source>
</reference>